<keyword evidence="2" id="KW-0732">Signal</keyword>
<feature type="signal peptide" evidence="2">
    <location>
        <begin position="1"/>
        <end position="21"/>
    </location>
</feature>
<accession>A0A224XUC4</accession>
<name>A0A224XUC4_9HEMI</name>
<proteinExistence type="predicted"/>
<feature type="chain" id="PRO_5011990897" evidence="2">
    <location>
        <begin position="22"/>
        <end position="70"/>
    </location>
</feature>
<evidence type="ECO:0000256" key="2">
    <source>
        <dbReference type="SAM" id="SignalP"/>
    </source>
</evidence>
<dbReference type="EMBL" id="GFTR01000279">
    <property type="protein sequence ID" value="JAW16147.1"/>
    <property type="molecule type" value="Transcribed_RNA"/>
</dbReference>
<protein>
    <submittedName>
        <fullName evidence="3">Putative secreted protein</fullName>
    </submittedName>
</protein>
<organism evidence="3">
    <name type="scientific">Panstrongylus lignarius</name>
    <dbReference type="NCBI Taxonomy" id="156445"/>
    <lineage>
        <taxon>Eukaryota</taxon>
        <taxon>Metazoa</taxon>
        <taxon>Ecdysozoa</taxon>
        <taxon>Arthropoda</taxon>
        <taxon>Hexapoda</taxon>
        <taxon>Insecta</taxon>
        <taxon>Pterygota</taxon>
        <taxon>Neoptera</taxon>
        <taxon>Paraneoptera</taxon>
        <taxon>Hemiptera</taxon>
        <taxon>Heteroptera</taxon>
        <taxon>Panheteroptera</taxon>
        <taxon>Cimicomorpha</taxon>
        <taxon>Reduviidae</taxon>
        <taxon>Triatominae</taxon>
        <taxon>Panstrongylus</taxon>
    </lineage>
</organism>
<sequence length="70" mass="7106">MSESTPSLAFLFVLMIGCASGCSHQHRLLYTALPLLFTTAVSTNITSASGGTASATSCTTCTTATTPKSS</sequence>
<feature type="region of interest" description="Disordered" evidence="1">
    <location>
        <begin position="47"/>
        <end position="70"/>
    </location>
</feature>
<evidence type="ECO:0000256" key="1">
    <source>
        <dbReference type="SAM" id="MobiDB-lite"/>
    </source>
</evidence>
<reference evidence="3" key="1">
    <citation type="journal article" date="2018" name="PLoS Negl. Trop. Dis.">
        <title>An insight into the salivary gland and fat body transcriptome of Panstrongylus lignarius (Hemiptera: Heteroptera), the main vector of Chagas disease in Peru.</title>
        <authorList>
            <person name="Nevoa J.C."/>
            <person name="Mendes M.T."/>
            <person name="da Silva M.V."/>
            <person name="Soares S.C."/>
            <person name="Oliveira C.J.F."/>
            <person name="Ribeiro J.M.C."/>
        </authorList>
    </citation>
    <scope>NUCLEOTIDE SEQUENCE</scope>
</reference>
<dbReference type="AlphaFoldDB" id="A0A224XUC4"/>
<evidence type="ECO:0000313" key="3">
    <source>
        <dbReference type="EMBL" id="JAW16147.1"/>
    </source>
</evidence>